<gene>
    <name evidence="1" type="ORF">NCTC10135_00480</name>
</gene>
<dbReference type="EMBL" id="LS991949">
    <property type="protein sequence ID" value="SYV89973.1"/>
    <property type="molecule type" value="Genomic_DNA"/>
</dbReference>
<dbReference type="Proteomes" id="UP000259864">
    <property type="component" value="Chromosome 1"/>
</dbReference>
<organism evidence="1 2">
    <name type="scientific">Metamycoplasma alkalescens</name>
    <dbReference type="NCBI Taxonomy" id="45363"/>
    <lineage>
        <taxon>Bacteria</taxon>
        <taxon>Bacillati</taxon>
        <taxon>Mycoplasmatota</taxon>
        <taxon>Mycoplasmoidales</taxon>
        <taxon>Metamycoplasmataceae</taxon>
        <taxon>Metamycoplasma</taxon>
    </lineage>
</organism>
<sequence length="75" mass="8188">MLALSPIKALTSDVIPFAAIAPPAVIARIKISLPKKSILLRPRIQFIALPINTEYSCTPTTNPKIANDLDAYISW</sequence>
<evidence type="ECO:0000313" key="1">
    <source>
        <dbReference type="EMBL" id="SYV89973.1"/>
    </source>
</evidence>
<dbReference type="AlphaFoldDB" id="A0A3B0PJL5"/>
<evidence type="ECO:0000313" key="2">
    <source>
        <dbReference type="Proteomes" id="UP000259864"/>
    </source>
</evidence>
<dbReference type="KEGG" id="mala:NCTC10135_00480"/>
<name>A0A3B0PJL5_9BACT</name>
<reference evidence="2" key="1">
    <citation type="submission" date="2018-06" db="EMBL/GenBank/DDBJ databases">
        <authorList>
            <consortium name="Pathogen Informatics"/>
        </authorList>
    </citation>
    <scope>NUCLEOTIDE SEQUENCE [LARGE SCALE GENOMIC DNA]</scope>
    <source>
        <strain evidence="2">NCTC10135</strain>
    </source>
</reference>
<feature type="non-terminal residue" evidence="1">
    <location>
        <position position="75"/>
    </location>
</feature>
<accession>A0A3B0PJL5</accession>
<protein>
    <submittedName>
        <fullName evidence="1">Uncharacterized protein</fullName>
    </submittedName>
</protein>
<proteinExistence type="predicted"/>